<dbReference type="InterPro" id="IPR023772">
    <property type="entry name" value="DNA-bd_HTH_TetR-type_CS"/>
</dbReference>
<organism evidence="6 7">
    <name type="scientific">Actinomadura geliboluensis</name>
    <dbReference type="NCBI Taxonomy" id="882440"/>
    <lineage>
        <taxon>Bacteria</taxon>
        <taxon>Bacillati</taxon>
        <taxon>Actinomycetota</taxon>
        <taxon>Actinomycetes</taxon>
        <taxon>Streptosporangiales</taxon>
        <taxon>Thermomonosporaceae</taxon>
        <taxon>Actinomadura</taxon>
    </lineage>
</organism>
<name>A0A5S4H9B9_9ACTN</name>
<keyword evidence="2 4" id="KW-0238">DNA-binding</keyword>
<dbReference type="PRINTS" id="PR00455">
    <property type="entry name" value="HTHTETR"/>
</dbReference>
<keyword evidence="3" id="KW-0804">Transcription</keyword>
<dbReference type="EMBL" id="VCKZ01000025">
    <property type="protein sequence ID" value="TMR41344.1"/>
    <property type="molecule type" value="Genomic_DNA"/>
</dbReference>
<protein>
    <submittedName>
        <fullName evidence="6">TetR family transcriptional regulator</fullName>
    </submittedName>
</protein>
<dbReference type="PANTHER" id="PTHR30055">
    <property type="entry name" value="HTH-TYPE TRANSCRIPTIONAL REGULATOR RUTR"/>
    <property type="match status" value="1"/>
</dbReference>
<comment type="caution">
    <text evidence="6">The sequence shown here is derived from an EMBL/GenBank/DDBJ whole genome shotgun (WGS) entry which is preliminary data.</text>
</comment>
<dbReference type="AlphaFoldDB" id="A0A5S4H9B9"/>
<dbReference type="Gene3D" id="1.10.357.10">
    <property type="entry name" value="Tetracycline Repressor, domain 2"/>
    <property type="match status" value="1"/>
</dbReference>
<dbReference type="FunFam" id="1.10.10.60:FF:000141">
    <property type="entry name" value="TetR family transcriptional regulator"/>
    <property type="match status" value="1"/>
</dbReference>
<dbReference type="InterPro" id="IPR049484">
    <property type="entry name" value="Rv0078-like_C"/>
</dbReference>
<reference evidence="6 7" key="1">
    <citation type="submission" date="2019-05" db="EMBL/GenBank/DDBJ databases">
        <title>Draft genome sequence of Actinomadura geliboluensis A8036.</title>
        <authorList>
            <person name="Saricaoglu S."/>
            <person name="Isik K."/>
        </authorList>
    </citation>
    <scope>NUCLEOTIDE SEQUENCE [LARGE SCALE GENOMIC DNA]</scope>
    <source>
        <strain evidence="6 7">A8036</strain>
    </source>
</reference>
<evidence type="ECO:0000259" key="5">
    <source>
        <dbReference type="PROSITE" id="PS50977"/>
    </source>
</evidence>
<dbReference type="GO" id="GO:0003700">
    <property type="term" value="F:DNA-binding transcription factor activity"/>
    <property type="evidence" value="ECO:0007669"/>
    <property type="project" value="TreeGrafter"/>
</dbReference>
<evidence type="ECO:0000256" key="1">
    <source>
        <dbReference type="ARBA" id="ARBA00023015"/>
    </source>
</evidence>
<gene>
    <name evidence="6" type="ORF">ETD96_06215</name>
</gene>
<evidence type="ECO:0000256" key="2">
    <source>
        <dbReference type="ARBA" id="ARBA00023125"/>
    </source>
</evidence>
<dbReference type="PANTHER" id="PTHR30055:SF234">
    <property type="entry name" value="HTH-TYPE TRANSCRIPTIONAL REGULATOR BETI"/>
    <property type="match status" value="1"/>
</dbReference>
<dbReference type="InterPro" id="IPR009057">
    <property type="entry name" value="Homeodomain-like_sf"/>
</dbReference>
<dbReference type="SUPFAM" id="SSF46689">
    <property type="entry name" value="Homeodomain-like"/>
    <property type="match status" value="1"/>
</dbReference>
<dbReference type="InterPro" id="IPR001647">
    <property type="entry name" value="HTH_TetR"/>
</dbReference>
<dbReference type="GO" id="GO:0045892">
    <property type="term" value="P:negative regulation of DNA-templated transcription"/>
    <property type="evidence" value="ECO:0007669"/>
    <property type="project" value="UniProtKB-ARBA"/>
</dbReference>
<dbReference type="SUPFAM" id="SSF48498">
    <property type="entry name" value="Tetracyclin repressor-like, C-terminal domain"/>
    <property type="match status" value="1"/>
</dbReference>
<keyword evidence="7" id="KW-1185">Reference proteome</keyword>
<dbReference type="Pfam" id="PF00440">
    <property type="entry name" value="TetR_N"/>
    <property type="match status" value="1"/>
</dbReference>
<dbReference type="InterPro" id="IPR050109">
    <property type="entry name" value="HTH-type_TetR-like_transc_reg"/>
</dbReference>
<dbReference type="InterPro" id="IPR036271">
    <property type="entry name" value="Tet_transcr_reg_TetR-rel_C_sf"/>
</dbReference>
<keyword evidence="1" id="KW-0805">Transcription regulation</keyword>
<dbReference type="Pfam" id="PF21351">
    <property type="entry name" value="TetR_C_41"/>
    <property type="match status" value="1"/>
</dbReference>
<evidence type="ECO:0000256" key="4">
    <source>
        <dbReference type="PROSITE-ProRule" id="PRU00335"/>
    </source>
</evidence>
<dbReference type="Proteomes" id="UP000305238">
    <property type="component" value="Unassembled WGS sequence"/>
</dbReference>
<sequence length="207" mass="22126">MVEDCNLVGMSVKSRRAEYRELTRGAVLQAARELFTERGFATATIDDVAEAARVGKGSVYYHFTDKAHLFEAVFTEGQHRLVEAVAAAAARHDTPWERLMAALDAYMDGTVADAAHRSLLQQAPAALGVERCRELDAELGLSAVRALLKDLAAAGELAVDAIDMLTRLLFSALCEAAMTAGAAPDPARARDEAAGVLRAIMAGLRRG</sequence>
<evidence type="ECO:0000313" key="7">
    <source>
        <dbReference type="Proteomes" id="UP000305238"/>
    </source>
</evidence>
<feature type="domain" description="HTH tetR-type" evidence="5">
    <location>
        <begin position="21"/>
        <end position="81"/>
    </location>
</feature>
<evidence type="ECO:0000313" key="6">
    <source>
        <dbReference type="EMBL" id="TMR41344.1"/>
    </source>
</evidence>
<evidence type="ECO:0000256" key="3">
    <source>
        <dbReference type="ARBA" id="ARBA00023163"/>
    </source>
</evidence>
<dbReference type="GO" id="GO:0000976">
    <property type="term" value="F:transcription cis-regulatory region binding"/>
    <property type="evidence" value="ECO:0007669"/>
    <property type="project" value="TreeGrafter"/>
</dbReference>
<dbReference type="OrthoDB" id="4823039at2"/>
<accession>A0A5S4H9B9</accession>
<dbReference type="PROSITE" id="PS01081">
    <property type="entry name" value="HTH_TETR_1"/>
    <property type="match status" value="1"/>
</dbReference>
<proteinExistence type="predicted"/>
<feature type="DNA-binding region" description="H-T-H motif" evidence="4">
    <location>
        <begin position="44"/>
        <end position="63"/>
    </location>
</feature>
<dbReference type="PROSITE" id="PS50977">
    <property type="entry name" value="HTH_TETR_2"/>
    <property type="match status" value="1"/>
</dbReference>